<evidence type="ECO:0000256" key="7">
    <source>
        <dbReference type="ARBA" id="ARBA00023077"/>
    </source>
</evidence>
<dbReference type="InterPro" id="IPR036942">
    <property type="entry name" value="Beta-barrel_TonB_sf"/>
</dbReference>
<proteinExistence type="inferred from homology"/>
<evidence type="ECO:0000256" key="1">
    <source>
        <dbReference type="ARBA" id="ARBA00004571"/>
    </source>
</evidence>
<keyword evidence="3 11" id="KW-0813">Transport</keyword>
<keyword evidence="10 11" id="KW-0998">Cell outer membrane</keyword>
<dbReference type="OrthoDB" id="8530571at2"/>
<comment type="caution">
    <text evidence="18">The sequence shown here is derived from an EMBL/GenBank/DDBJ whole genome shotgun (WGS) entry which is preliminary data.</text>
</comment>
<dbReference type="AlphaFoldDB" id="A0A246JDY0"/>
<dbReference type="CDD" id="cd01347">
    <property type="entry name" value="ligand_gated_channel"/>
    <property type="match status" value="1"/>
</dbReference>
<keyword evidence="6 15" id="KW-0732">Signal</keyword>
<protein>
    <recommendedName>
        <fullName evidence="20">TonB-dependent receptor</fullName>
    </recommendedName>
</protein>
<keyword evidence="7 13" id="KW-0798">TonB box</keyword>
<dbReference type="Gene3D" id="2.40.170.20">
    <property type="entry name" value="TonB-dependent receptor, beta-barrel domain"/>
    <property type="match status" value="1"/>
</dbReference>
<evidence type="ECO:0000313" key="18">
    <source>
        <dbReference type="EMBL" id="OWQ90794.1"/>
    </source>
</evidence>
<dbReference type="PANTHER" id="PTHR47234">
    <property type="match status" value="1"/>
</dbReference>
<evidence type="ECO:0000256" key="3">
    <source>
        <dbReference type="ARBA" id="ARBA00022448"/>
    </source>
</evidence>
<feature type="domain" description="TonB-dependent receptor-like beta-barrel" evidence="16">
    <location>
        <begin position="403"/>
        <end position="886"/>
    </location>
</feature>
<comment type="subcellular location">
    <subcellularLocation>
        <location evidence="1 11">Cell outer membrane</location>
        <topology evidence="1 11">Multi-pass membrane protein</topology>
    </subcellularLocation>
</comment>
<name>A0A246JDY0_9BURK</name>
<dbReference type="InterPro" id="IPR010917">
    <property type="entry name" value="TonB_rcpt_CS"/>
</dbReference>
<dbReference type="InterPro" id="IPR037066">
    <property type="entry name" value="Plug_dom_sf"/>
</dbReference>
<dbReference type="PANTHER" id="PTHR47234:SF2">
    <property type="entry name" value="TONB-DEPENDENT RECEPTOR"/>
    <property type="match status" value="1"/>
</dbReference>
<keyword evidence="9" id="KW-0675">Receptor</keyword>
<evidence type="ECO:0000256" key="9">
    <source>
        <dbReference type="ARBA" id="ARBA00023170"/>
    </source>
</evidence>
<dbReference type="InterPro" id="IPR000531">
    <property type="entry name" value="Beta-barrel_TonB"/>
</dbReference>
<dbReference type="Proteomes" id="UP000197468">
    <property type="component" value="Unassembled WGS sequence"/>
</dbReference>
<feature type="chain" id="PRO_5012196612" description="TonB-dependent receptor" evidence="15">
    <location>
        <begin position="22"/>
        <end position="922"/>
    </location>
</feature>
<evidence type="ECO:0000256" key="15">
    <source>
        <dbReference type="SAM" id="SignalP"/>
    </source>
</evidence>
<keyword evidence="19" id="KW-1185">Reference proteome</keyword>
<feature type="region of interest" description="Disordered" evidence="14">
    <location>
        <begin position="24"/>
        <end position="43"/>
    </location>
</feature>
<dbReference type="PROSITE" id="PS01156">
    <property type="entry name" value="TONB_DEPENDENT_REC_2"/>
    <property type="match status" value="1"/>
</dbReference>
<dbReference type="InterPro" id="IPR012910">
    <property type="entry name" value="Plug_dom"/>
</dbReference>
<feature type="short sequence motif" description="TonB C-terminal box" evidence="12">
    <location>
        <begin position="905"/>
        <end position="922"/>
    </location>
</feature>
<dbReference type="InterPro" id="IPR039426">
    <property type="entry name" value="TonB-dep_rcpt-like"/>
</dbReference>
<reference evidence="18 19" key="1">
    <citation type="journal article" date="2008" name="Int. J. Syst. Evol. Microbiol.">
        <title>Description of Roseateles aquatilis sp. nov. and Roseateles terrae sp. nov., in the class Betaproteobacteria, and emended description of the genus Roseateles.</title>
        <authorList>
            <person name="Gomila M."/>
            <person name="Bowien B."/>
            <person name="Falsen E."/>
            <person name="Moore E.R."/>
            <person name="Lalucat J."/>
        </authorList>
    </citation>
    <scope>NUCLEOTIDE SEQUENCE [LARGE SCALE GENOMIC DNA]</scope>
    <source>
        <strain evidence="18 19">CCUG 48205</strain>
    </source>
</reference>
<evidence type="ECO:0000256" key="4">
    <source>
        <dbReference type="ARBA" id="ARBA00022452"/>
    </source>
</evidence>
<evidence type="ECO:0000256" key="2">
    <source>
        <dbReference type="ARBA" id="ARBA00009810"/>
    </source>
</evidence>
<accession>A0A246JDY0</accession>
<dbReference type="Pfam" id="PF07715">
    <property type="entry name" value="Plug"/>
    <property type="match status" value="1"/>
</dbReference>
<organism evidence="18 19">
    <name type="scientific">Roseateles aquatilis</name>
    <dbReference type="NCBI Taxonomy" id="431061"/>
    <lineage>
        <taxon>Bacteria</taxon>
        <taxon>Pseudomonadati</taxon>
        <taxon>Pseudomonadota</taxon>
        <taxon>Betaproteobacteria</taxon>
        <taxon>Burkholderiales</taxon>
        <taxon>Sphaerotilaceae</taxon>
        <taxon>Roseateles</taxon>
    </lineage>
</organism>
<evidence type="ECO:0000259" key="17">
    <source>
        <dbReference type="Pfam" id="PF07715"/>
    </source>
</evidence>
<comment type="similarity">
    <text evidence="2 11 13">Belongs to the TonB-dependent receptor family.</text>
</comment>
<dbReference type="EMBL" id="NIOF01000004">
    <property type="protein sequence ID" value="OWQ90794.1"/>
    <property type="molecule type" value="Genomic_DNA"/>
</dbReference>
<dbReference type="SUPFAM" id="SSF56935">
    <property type="entry name" value="Porins"/>
    <property type="match status" value="1"/>
</dbReference>
<feature type="signal peptide" evidence="15">
    <location>
        <begin position="1"/>
        <end position="21"/>
    </location>
</feature>
<dbReference type="GO" id="GO:0009279">
    <property type="term" value="C:cell outer membrane"/>
    <property type="evidence" value="ECO:0007669"/>
    <property type="project" value="UniProtKB-SubCell"/>
</dbReference>
<evidence type="ECO:0000256" key="11">
    <source>
        <dbReference type="PROSITE-ProRule" id="PRU01360"/>
    </source>
</evidence>
<dbReference type="PROSITE" id="PS52016">
    <property type="entry name" value="TONB_DEPENDENT_REC_3"/>
    <property type="match status" value="1"/>
</dbReference>
<dbReference type="Gene3D" id="2.170.130.10">
    <property type="entry name" value="TonB-dependent receptor, plug domain"/>
    <property type="match status" value="1"/>
</dbReference>
<gene>
    <name evidence="18" type="ORF">CDN99_11535</name>
</gene>
<dbReference type="Pfam" id="PF00593">
    <property type="entry name" value="TonB_dep_Rec_b-barrel"/>
    <property type="match status" value="1"/>
</dbReference>
<evidence type="ECO:0000256" key="13">
    <source>
        <dbReference type="RuleBase" id="RU003357"/>
    </source>
</evidence>
<evidence type="ECO:0000256" key="8">
    <source>
        <dbReference type="ARBA" id="ARBA00023136"/>
    </source>
</evidence>
<feature type="domain" description="TonB-dependent receptor plug" evidence="17">
    <location>
        <begin position="59"/>
        <end position="178"/>
    </location>
</feature>
<keyword evidence="5 11" id="KW-0812">Transmembrane</keyword>
<sequence>MKTRLSLITLACLAAALPAAAQTAPQTPTPAAPQAAGPDKGKLEKVEVTGSMIKRIDTETPAPVTIIKHEDILRSGATSIDELLRMDPSTGAGGLDDMGSGNGFAAGTASISMRGMGSAATLVLINGRRMAPAGVVDPNSGQSTVFNVNSIPMSAIERIEILKSGASSLYGSDALAGVVNIILRNDYTGRLIEVNAKQRFDGLFKSQTVNGMVGFGDIAQDGYNVMIGAEVYLRDGVGIKEAPDRVRSELLTKLYSRLVPSSTSSYPGNLYTYNNGLAGSFRGMLSSDCATPAPYSSTVSTPRCLWDSNQYAQYTGDQERGSAFLRGSLRVNNDTTLTAEVMASRVKNEYLDSPTSRSESLTTWGDSQGNTVQYMGLALPANHPQNPTRLASTANPVKLPNSSGTTTTYTKPTVLGLRYRFADVPYGYSTTADNVRMVVSGSTTWKGWDLDGGLLHHFQRNTKDLHGRLSLSGLNKVVNDGSYVFGGSNSAEVLAILSPDLHDWGKAATSSADLRGSREVGQMAGGSAMLGVGGEFRHESFEVGADPRTAAGDIIGRGIGEASGSRNVAAAYAELQMPFLKGLETQTALRAEHYTDFGSAVTAKIGAKYKLAEQVSLRGSWANGFRAPSLSQISKSSVFSFSSGYRDPVLCPTVVSTNNNCSLSLSTVSLANPDLKPEKSDSYTLGVLYAPTSTTDVIVDGWYIERRGEVDRLSAQEILNREGEFPGMVLRLPTTDGTRGQVFQVRRPYLNLAKTRTSGVDYDLSQRFSLGEYGRLKLSLRGTRMFMRKEQMEAGSKVTETLGFYKVPRSKAAISAGWTMGDWSASVTGNYQSGFQSFDAGSACDATLGDNGYASLCRMKAWRTADLSVSYRGFKGMRLGATIRNLADSRPPFDPNETTVGVTGSVANAYGRYLSVNASYEF</sequence>
<keyword evidence="4 11" id="KW-1134">Transmembrane beta strand</keyword>
<evidence type="ECO:0000313" key="19">
    <source>
        <dbReference type="Proteomes" id="UP000197468"/>
    </source>
</evidence>
<evidence type="ECO:0000256" key="6">
    <source>
        <dbReference type="ARBA" id="ARBA00022729"/>
    </source>
</evidence>
<keyword evidence="8 11" id="KW-0472">Membrane</keyword>
<evidence type="ECO:0008006" key="20">
    <source>
        <dbReference type="Google" id="ProtNLM"/>
    </source>
</evidence>
<evidence type="ECO:0000259" key="16">
    <source>
        <dbReference type="Pfam" id="PF00593"/>
    </source>
</evidence>
<evidence type="ECO:0000256" key="14">
    <source>
        <dbReference type="SAM" id="MobiDB-lite"/>
    </source>
</evidence>
<evidence type="ECO:0000256" key="5">
    <source>
        <dbReference type="ARBA" id="ARBA00022692"/>
    </source>
</evidence>
<evidence type="ECO:0000256" key="10">
    <source>
        <dbReference type="ARBA" id="ARBA00023237"/>
    </source>
</evidence>
<evidence type="ECO:0000256" key="12">
    <source>
        <dbReference type="PROSITE-ProRule" id="PRU10144"/>
    </source>
</evidence>
<dbReference type="RefSeq" id="WP_088385000.1">
    <property type="nucleotide sequence ID" value="NZ_NIOF01000004.1"/>
</dbReference>